<reference evidence="2 3" key="1">
    <citation type="submission" date="2020-08" db="EMBL/GenBank/DDBJ databases">
        <title>Plant Genome Project.</title>
        <authorList>
            <person name="Zhang R.-G."/>
        </authorList>
    </citation>
    <scope>NUCLEOTIDE SEQUENCE [LARGE SCALE GENOMIC DNA]</scope>
    <source>
        <tissue evidence="2">Rhizome</tissue>
    </source>
</reference>
<dbReference type="Proteomes" id="UP000734854">
    <property type="component" value="Unassembled WGS sequence"/>
</dbReference>
<name>A0A8J5H0Z2_ZINOF</name>
<keyword evidence="1" id="KW-1133">Transmembrane helix</keyword>
<gene>
    <name evidence="2" type="ORF">ZIOFF_029168</name>
</gene>
<proteinExistence type="predicted"/>
<feature type="transmembrane region" description="Helical" evidence="1">
    <location>
        <begin position="29"/>
        <end position="47"/>
    </location>
</feature>
<organism evidence="2 3">
    <name type="scientific">Zingiber officinale</name>
    <name type="common">Ginger</name>
    <name type="synonym">Amomum zingiber</name>
    <dbReference type="NCBI Taxonomy" id="94328"/>
    <lineage>
        <taxon>Eukaryota</taxon>
        <taxon>Viridiplantae</taxon>
        <taxon>Streptophyta</taxon>
        <taxon>Embryophyta</taxon>
        <taxon>Tracheophyta</taxon>
        <taxon>Spermatophyta</taxon>
        <taxon>Magnoliopsida</taxon>
        <taxon>Liliopsida</taxon>
        <taxon>Zingiberales</taxon>
        <taxon>Zingiberaceae</taxon>
        <taxon>Zingiber</taxon>
    </lineage>
</organism>
<keyword evidence="1" id="KW-0812">Transmembrane</keyword>
<comment type="caution">
    <text evidence="2">The sequence shown here is derived from an EMBL/GenBank/DDBJ whole genome shotgun (WGS) entry which is preliminary data.</text>
</comment>
<sequence length="171" mass="18705">MPAMISFPRRRQHLLSPSPPLSALGVRRGQLLLVLAGGLGIPFYFLLPSTFIVRPGLGFSDCGEMGQQSLTYSFVARGTAFLAEHTEVAGNFNSITASRGSSPATKSFPHRGRIRDTVSSLVALVKFSNYTLLHGGDSQQQQKQKQKSTMQVRPCTGVLLLDMVSKHREKM</sequence>
<evidence type="ECO:0000313" key="2">
    <source>
        <dbReference type="EMBL" id="KAG6511114.1"/>
    </source>
</evidence>
<protein>
    <recommendedName>
        <fullName evidence="4">Transmembrane protein</fullName>
    </recommendedName>
</protein>
<dbReference type="AlphaFoldDB" id="A0A8J5H0Z2"/>
<dbReference type="EMBL" id="JACMSC010000008">
    <property type="protein sequence ID" value="KAG6511114.1"/>
    <property type="molecule type" value="Genomic_DNA"/>
</dbReference>
<keyword evidence="1" id="KW-0472">Membrane</keyword>
<keyword evidence="3" id="KW-1185">Reference proteome</keyword>
<evidence type="ECO:0008006" key="4">
    <source>
        <dbReference type="Google" id="ProtNLM"/>
    </source>
</evidence>
<evidence type="ECO:0000313" key="3">
    <source>
        <dbReference type="Proteomes" id="UP000734854"/>
    </source>
</evidence>
<accession>A0A8J5H0Z2</accession>
<evidence type="ECO:0000256" key="1">
    <source>
        <dbReference type="SAM" id="Phobius"/>
    </source>
</evidence>